<comment type="catalytic activity">
    <reaction evidence="6">
        <text>isochorismate + 2-oxoglutarate + H(+) = 5-enolpyruvoyl-6-hydroxy-2-succinyl-cyclohex-3-ene-1-carboxylate + CO2</text>
        <dbReference type="Rhea" id="RHEA:25593"/>
        <dbReference type="ChEBI" id="CHEBI:15378"/>
        <dbReference type="ChEBI" id="CHEBI:16526"/>
        <dbReference type="ChEBI" id="CHEBI:16810"/>
        <dbReference type="ChEBI" id="CHEBI:29780"/>
        <dbReference type="ChEBI" id="CHEBI:58818"/>
        <dbReference type="EC" id="2.2.1.9"/>
    </reaction>
</comment>
<dbReference type="InterPro" id="IPR011766">
    <property type="entry name" value="TPP_enzyme_TPP-bd"/>
</dbReference>
<evidence type="ECO:0000256" key="4">
    <source>
        <dbReference type="ARBA" id="ARBA00023052"/>
    </source>
</evidence>
<dbReference type="Pfam" id="PF02776">
    <property type="entry name" value="TPP_enzyme_N"/>
    <property type="match status" value="1"/>
</dbReference>
<keyword evidence="6" id="KW-0474">Menaquinone biosynthesis</keyword>
<dbReference type="InterPro" id="IPR012001">
    <property type="entry name" value="Thiamin_PyroP_enz_TPP-bd_dom"/>
</dbReference>
<comment type="function">
    <text evidence="6">Catalyzes the thiamine diphosphate-dependent decarboxylation of 2-oxoglutarate and the subsequent addition of the resulting succinic semialdehyde-thiamine pyrophosphate anion to isochorismate to yield 2-succinyl-5-enolpyruvyl-6-hydroxy-3-cyclohexene-1-carboxylate (SEPHCHC).</text>
</comment>
<comment type="subunit">
    <text evidence="6">Homodimer.</text>
</comment>
<reference evidence="10" key="1">
    <citation type="journal article" date="2019" name="Int. J. Syst. Evol. Microbiol.">
        <title>The Global Catalogue of Microorganisms (GCM) 10K type strain sequencing project: providing services to taxonomists for standard genome sequencing and annotation.</title>
        <authorList>
            <consortium name="The Broad Institute Genomics Platform"/>
            <consortium name="The Broad Institute Genome Sequencing Center for Infectious Disease"/>
            <person name="Wu L."/>
            <person name="Ma J."/>
        </authorList>
    </citation>
    <scope>NUCLEOTIDE SEQUENCE [LARGE SCALE GENOMIC DNA]</scope>
    <source>
        <strain evidence="10">CCUG 63682</strain>
    </source>
</reference>
<dbReference type="CDD" id="cd02009">
    <property type="entry name" value="TPP_SHCHC_synthase"/>
    <property type="match status" value="1"/>
</dbReference>
<evidence type="ECO:0000256" key="5">
    <source>
        <dbReference type="ARBA" id="ARBA00023211"/>
    </source>
</evidence>
<dbReference type="Gene3D" id="3.40.50.1220">
    <property type="entry name" value="TPP-binding domain"/>
    <property type="match status" value="1"/>
</dbReference>
<keyword evidence="4 6" id="KW-0786">Thiamine pyrophosphate</keyword>
<dbReference type="Proteomes" id="UP001595953">
    <property type="component" value="Unassembled WGS sequence"/>
</dbReference>
<name>A0ABV9N4V3_9FLAO</name>
<dbReference type="SUPFAM" id="SSF52518">
    <property type="entry name" value="Thiamin diphosphate-binding fold (THDP-binding)"/>
    <property type="match status" value="2"/>
</dbReference>
<comment type="caution">
    <text evidence="9">The sequence shown here is derived from an EMBL/GenBank/DDBJ whole genome shotgun (WGS) entry which is preliminary data.</text>
</comment>
<evidence type="ECO:0000313" key="10">
    <source>
        <dbReference type="Proteomes" id="UP001595953"/>
    </source>
</evidence>
<dbReference type="Gene3D" id="3.40.50.970">
    <property type="match status" value="2"/>
</dbReference>
<comment type="cofactor">
    <cofactor evidence="6">
        <name>thiamine diphosphate</name>
        <dbReference type="ChEBI" id="CHEBI:58937"/>
    </cofactor>
    <text evidence="6">Binds 1 thiamine pyrophosphate per subunit.</text>
</comment>
<dbReference type="Pfam" id="PF02775">
    <property type="entry name" value="TPP_enzyme_C"/>
    <property type="match status" value="1"/>
</dbReference>
<keyword evidence="3 6" id="KW-0460">Magnesium</keyword>
<dbReference type="EMBL" id="JBHSGP010000012">
    <property type="protein sequence ID" value="MFC4722030.1"/>
    <property type="molecule type" value="Genomic_DNA"/>
</dbReference>
<dbReference type="PANTHER" id="PTHR42916:SF1">
    <property type="entry name" value="PROTEIN PHYLLO, CHLOROPLASTIC"/>
    <property type="match status" value="1"/>
</dbReference>
<evidence type="ECO:0000256" key="3">
    <source>
        <dbReference type="ARBA" id="ARBA00022842"/>
    </source>
</evidence>
<organism evidence="9 10">
    <name type="scientific">Geojedonia litorea</name>
    <dbReference type="NCBI Taxonomy" id="1268269"/>
    <lineage>
        <taxon>Bacteria</taxon>
        <taxon>Pseudomonadati</taxon>
        <taxon>Bacteroidota</taxon>
        <taxon>Flavobacteriia</taxon>
        <taxon>Flavobacteriales</taxon>
        <taxon>Flavobacteriaceae</taxon>
        <taxon>Geojedonia</taxon>
    </lineage>
</organism>
<dbReference type="CDD" id="cd07037">
    <property type="entry name" value="TPP_PYR_MenD"/>
    <property type="match status" value="1"/>
</dbReference>
<evidence type="ECO:0000256" key="6">
    <source>
        <dbReference type="HAMAP-Rule" id="MF_01659"/>
    </source>
</evidence>
<evidence type="ECO:0000256" key="1">
    <source>
        <dbReference type="ARBA" id="ARBA00022679"/>
    </source>
</evidence>
<dbReference type="HAMAP" id="MF_01659">
    <property type="entry name" value="MenD"/>
    <property type="match status" value="1"/>
</dbReference>
<dbReference type="PIRSF" id="PIRSF004983">
    <property type="entry name" value="MenD"/>
    <property type="match status" value="1"/>
</dbReference>
<keyword evidence="10" id="KW-1185">Reference proteome</keyword>
<evidence type="ECO:0000259" key="7">
    <source>
        <dbReference type="Pfam" id="PF02775"/>
    </source>
</evidence>
<comment type="pathway">
    <text evidence="6">Quinol/quinone metabolism; 1,4-dihydroxy-2-naphthoate biosynthesis; 1,4-dihydroxy-2-naphthoate from chorismate: step 2/7.</text>
</comment>
<keyword evidence="1 6" id="KW-0808">Transferase</keyword>
<evidence type="ECO:0000313" key="9">
    <source>
        <dbReference type="EMBL" id="MFC4722030.1"/>
    </source>
</evidence>
<dbReference type="EC" id="2.2.1.9" evidence="6"/>
<evidence type="ECO:0000256" key="2">
    <source>
        <dbReference type="ARBA" id="ARBA00022723"/>
    </source>
</evidence>
<gene>
    <name evidence="6 9" type="primary">menD</name>
    <name evidence="9" type="ORF">ACFO5O_06840</name>
</gene>
<feature type="domain" description="Thiamine pyrophosphate enzyme N-terminal TPP-binding" evidence="8">
    <location>
        <begin position="8"/>
        <end position="121"/>
    </location>
</feature>
<dbReference type="GO" id="GO:0070204">
    <property type="term" value="F:2-succinyl-5-enolpyruvyl-6-hydroxy-3-cyclohexene-1-carboxylic-acid synthase activity"/>
    <property type="evidence" value="ECO:0007669"/>
    <property type="project" value="UniProtKB-EC"/>
</dbReference>
<sequence length="586" mass="67153">MKYPKIPLAQTVIELCKSHQIKHIVISPGSRNAPLTIGFTNNDYFKCYSIVDERCAAFFALGIAQQLKHPVALLCTSGSALLNYYPAIAEAFYSDIPLIVLSADRPKHLIGIGDGQTINQQDVFANHILESVNLKLDLKDEHRLPDDEDLPIFKSIEDKLERFLGLQQDIQTSNEIEINSAIQRAVLKSGPVHINVPFDEPLYEMVDNLSIKLKPVKLETKAHKIDDFEIKQCLEDWNEASKKMILVGVNHPNSIEQKWLDELAADDSVLVFTETTSNLNHNEFFPSIDKIIAPLDDNEFKQLQPEILLTFGGLIVSKKIKAFLRKYQPKQHWHIGEKEANDTFFCLEKQITIDPNTFFSKFLPKITHYVKSDYRRVWDEVKKYRAQRHNDYLKELEYSDLKVFDVVLKSLPDNSNLQLSNSSTVRYAQLFDLNKTLQVYCNRGTSGIDGSTSTAIGCATINEQPTVLLSGDLSFFYDSNALWNNYIPNSFRIIVINNQGGGIFRILPGHKDTENFDAFFETKHNLSAKQLCKMYHFEYTSVADEKQLKLKLKGFYSESERPKLLEIFTPRTLNDSILLDYFKYLK</sequence>
<proteinExistence type="inferred from homology"/>
<dbReference type="InterPro" id="IPR004433">
    <property type="entry name" value="MenaQ_synth_MenD"/>
</dbReference>
<comment type="similarity">
    <text evidence="6">Belongs to the TPP enzyme family. MenD subfamily.</text>
</comment>
<comment type="pathway">
    <text evidence="6">Quinol/quinone metabolism; menaquinone biosynthesis.</text>
</comment>
<evidence type="ECO:0000259" key="8">
    <source>
        <dbReference type="Pfam" id="PF02776"/>
    </source>
</evidence>
<dbReference type="RefSeq" id="WP_387962203.1">
    <property type="nucleotide sequence ID" value="NZ_JBHSGP010000012.1"/>
</dbReference>
<dbReference type="PANTHER" id="PTHR42916">
    <property type="entry name" value="2-SUCCINYL-5-ENOLPYRUVYL-6-HYDROXY-3-CYCLOHEXENE-1-CARBOXYLATE SYNTHASE"/>
    <property type="match status" value="1"/>
</dbReference>
<comment type="cofactor">
    <cofactor evidence="6">
        <name>Mg(2+)</name>
        <dbReference type="ChEBI" id="CHEBI:18420"/>
    </cofactor>
    <cofactor evidence="6">
        <name>Mn(2+)</name>
        <dbReference type="ChEBI" id="CHEBI:29035"/>
    </cofactor>
</comment>
<dbReference type="InterPro" id="IPR029061">
    <property type="entry name" value="THDP-binding"/>
</dbReference>
<feature type="domain" description="Thiamine pyrophosphate enzyme TPP-binding" evidence="7">
    <location>
        <begin position="424"/>
        <end position="567"/>
    </location>
</feature>
<accession>A0ABV9N4V3</accession>
<keyword evidence="2 6" id="KW-0479">Metal-binding</keyword>
<protein>
    <recommendedName>
        <fullName evidence="6">2-succinyl-5-enolpyruvyl-6-hydroxy-3-cyclohexene-1-carboxylate synthase</fullName>
        <shortName evidence="6">SEPHCHC synthase</shortName>
        <ecNumber evidence="6">2.2.1.9</ecNumber>
    </recommendedName>
    <alternativeName>
        <fullName evidence="6">Menaquinone biosynthesis protein MenD</fullName>
    </alternativeName>
</protein>
<keyword evidence="5 6" id="KW-0464">Manganese</keyword>